<keyword evidence="2" id="KW-1003">Cell membrane</keyword>
<dbReference type="PROSITE" id="PS51227">
    <property type="entry name" value="SPR"/>
    <property type="match status" value="1"/>
</dbReference>
<feature type="compositionally biased region" description="Low complexity" evidence="4">
    <location>
        <begin position="172"/>
        <end position="184"/>
    </location>
</feature>
<dbReference type="GO" id="GO:0005886">
    <property type="term" value="C:plasma membrane"/>
    <property type="evidence" value="ECO:0007669"/>
    <property type="project" value="UniProtKB-SubCell"/>
</dbReference>
<dbReference type="Pfam" id="PF05210">
    <property type="entry name" value="Sprouty"/>
    <property type="match status" value="1"/>
</dbReference>
<evidence type="ECO:0000259" key="5">
    <source>
        <dbReference type="PROSITE" id="PS50229"/>
    </source>
</evidence>
<dbReference type="PANTHER" id="PTHR11202:SF3">
    <property type="entry name" value="SPROUTY-RELATED PROTEIN WITH EVH-1 DOMAIN, ISOFORM C"/>
    <property type="match status" value="1"/>
</dbReference>
<keyword evidence="3" id="KW-0472">Membrane</keyword>
<dbReference type="EMBL" id="UFQT01002236">
    <property type="protein sequence ID" value="SSX32990.1"/>
    <property type="molecule type" value="Genomic_DNA"/>
</dbReference>
<dbReference type="Gene3D" id="2.30.29.30">
    <property type="entry name" value="Pleckstrin-homology domain (PH domain)/Phosphotyrosine-binding domain (PTB)"/>
    <property type="match status" value="1"/>
</dbReference>
<evidence type="ECO:0000256" key="3">
    <source>
        <dbReference type="ARBA" id="ARBA00023136"/>
    </source>
</evidence>
<dbReference type="GO" id="GO:0043409">
    <property type="term" value="P:negative regulation of MAPK cascade"/>
    <property type="evidence" value="ECO:0007669"/>
    <property type="project" value="TreeGrafter"/>
</dbReference>
<dbReference type="InterPro" id="IPR041937">
    <property type="entry name" value="SPRE_EVH1"/>
</dbReference>
<dbReference type="FunFam" id="2.30.29.30:FF:000052">
    <property type="entry name" value="Sprouty-related, EVH1 domain containing 2"/>
    <property type="match status" value="1"/>
</dbReference>
<name>A0A336MSC7_CULSO</name>
<dbReference type="AlphaFoldDB" id="A0A336MSC7"/>
<dbReference type="InterPro" id="IPR011993">
    <property type="entry name" value="PH-like_dom_sf"/>
</dbReference>
<gene>
    <name evidence="6" type="primary">CSON005771</name>
</gene>
<feature type="domain" description="WH1" evidence="5">
    <location>
        <begin position="7"/>
        <end position="131"/>
    </location>
</feature>
<reference evidence="6" key="1">
    <citation type="submission" date="2018-07" db="EMBL/GenBank/DDBJ databases">
        <authorList>
            <person name="Quirk P.G."/>
            <person name="Krulwich T.A."/>
        </authorList>
    </citation>
    <scope>NUCLEOTIDE SEQUENCE</scope>
</reference>
<feature type="compositionally biased region" description="Polar residues" evidence="4">
    <location>
        <begin position="209"/>
        <end position="227"/>
    </location>
</feature>
<dbReference type="PANTHER" id="PTHR11202">
    <property type="entry name" value="SPROUTY-RELATED, EVH1 DOMAIN-CONTAINING PROTEIN FAMILY MEMBER"/>
    <property type="match status" value="1"/>
</dbReference>
<organism evidence="6">
    <name type="scientific">Culicoides sonorensis</name>
    <name type="common">Biting midge</name>
    <dbReference type="NCBI Taxonomy" id="179676"/>
    <lineage>
        <taxon>Eukaryota</taxon>
        <taxon>Metazoa</taxon>
        <taxon>Ecdysozoa</taxon>
        <taxon>Arthropoda</taxon>
        <taxon>Hexapoda</taxon>
        <taxon>Insecta</taxon>
        <taxon>Pterygota</taxon>
        <taxon>Neoptera</taxon>
        <taxon>Endopterygota</taxon>
        <taxon>Diptera</taxon>
        <taxon>Nematocera</taxon>
        <taxon>Chironomoidea</taxon>
        <taxon>Ceratopogonidae</taxon>
        <taxon>Ceratopogoninae</taxon>
        <taxon>Culicoides</taxon>
        <taxon>Monoculicoides</taxon>
    </lineage>
</organism>
<dbReference type="Pfam" id="PF00568">
    <property type="entry name" value="WH1"/>
    <property type="match status" value="1"/>
</dbReference>
<dbReference type="OMA" id="QCSSDAR"/>
<protein>
    <submittedName>
        <fullName evidence="6">CSON005771 protein</fullName>
    </submittedName>
</protein>
<dbReference type="SMART" id="SM00461">
    <property type="entry name" value="WH1"/>
    <property type="match status" value="1"/>
</dbReference>
<dbReference type="InterPro" id="IPR000697">
    <property type="entry name" value="WH1/EVH1_dom"/>
</dbReference>
<evidence type="ECO:0000256" key="4">
    <source>
        <dbReference type="SAM" id="MobiDB-lite"/>
    </source>
</evidence>
<evidence type="ECO:0000256" key="2">
    <source>
        <dbReference type="ARBA" id="ARBA00022475"/>
    </source>
</evidence>
<dbReference type="SUPFAM" id="SSF50729">
    <property type="entry name" value="PH domain-like"/>
    <property type="match status" value="1"/>
</dbReference>
<proteinExistence type="predicted"/>
<dbReference type="PROSITE" id="PS50229">
    <property type="entry name" value="WH1"/>
    <property type="match status" value="1"/>
</dbReference>
<dbReference type="CDD" id="cd10574">
    <property type="entry name" value="EVH1_SPRED-like"/>
    <property type="match status" value="1"/>
</dbReference>
<comment type="subcellular location">
    <subcellularLocation>
        <location evidence="1">Cell membrane</location>
        <topology evidence="1">Peripheral membrane protein</topology>
    </subcellularLocation>
</comment>
<dbReference type="InterPro" id="IPR007875">
    <property type="entry name" value="Sprouty"/>
</dbReference>
<dbReference type="GO" id="GO:0019901">
    <property type="term" value="F:protein kinase binding"/>
    <property type="evidence" value="ECO:0007669"/>
    <property type="project" value="TreeGrafter"/>
</dbReference>
<accession>A0A336MSC7</accession>
<evidence type="ECO:0000256" key="1">
    <source>
        <dbReference type="ARBA" id="ARBA00004202"/>
    </source>
</evidence>
<feature type="region of interest" description="Disordered" evidence="4">
    <location>
        <begin position="168"/>
        <end position="230"/>
    </location>
</feature>
<dbReference type="VEuPathDB" id="VectorBase:CSON005771"/>
<evidence type="ECO:0000313" key="6">
    <source>
        <dbReference type="EMBL" id="SSX32990.1"/>
    </source>
</evidence>
<sequence length="406" mass="44847">MNELMMSNKDSENFWDVVDYLVEVRAQVMARDESTEGWLPLQGGGLAKVSIRKRSRLSPEVKGHEYIIYGQRIADQTVILSCVINEDLKYNKVMPTFHHWRAGKQRNGLTFQTAADARAFDKGIRKAYDALLDDLSLNQICTKPNESPGLIKRIVDEDVFMDVNLPMDKSQSRSTSEGSGSHQSIDSKPPKSTEQKNQPLDKSLGGSGNIATSIQSQSGAQSVSDPQPASVPTCDNYSYVQLTSTPDFTIPVSDAYSAINARCDSTSSLKKRTTFDPPLGPLKDHHGTLPIRTNLRCKYCSKFYSQEWNRAGSCDYAPDCFKNGIETISGMQCAKCMVYHCMGDPEGESSDNPCSCTGESGCTKRWIGLTLLSLIVPCLWCYPPLKACHWIGVTCGICGGRHKPQI</sequence>